<proteinExistence type="predicted"/>
<feature type="compositionally biased region" description="Basic and acidic residues" evidence="1">
    <location>
        <begin position="192"/>
        <end position="204"/>
    </location>
</feature>
<name>A0A2V5H5W9_ASPV1</name>
<reference evidence="2 3" key="1">
    <citation type="submission" date="2018-02" db="EMBL/GenBank/DDBJ databases">
        <title>The genomes of Aspergillus section Nigri reveals drivers in fungal speciation.</title>
        <authorList>
            <consortium name="DOE Joint Genome Institute"/>
            <person name="Vesth T.C."/>
            <person name="Nybo J."/>
            <person name="Theobald S."/>
            <person name="Brandl J."/>
            <person name="Frisvad J.C."/>
            <person name="Nielsen K.F."/>
            <person name="Lyhne E.K."/>
            <person name="Kogle M.E."/>
            <person name="Kuo A."/>
            <person name="Riley R."/>
            <person name="Clum A."/>
            <person name="Nolan M."/>
            <person name="Lipzen A."/>
            <person name="Salamov A."/>
            <person name="Henrissat B."/>
            <person name="Wiebenga A."/>
            <person name="De vries R.P."/>
            <person name="Grigoriev I.V."/>
            <person name="Mortensen U.H."/>
            <person name="Andersen M.R."/>
            <person name="Baker S.E."/>
        </authorList>
    </citation>
    <scope>NUCLEOTIDE SEQUENCE [LARGE SCALE GENOMIC DNA]</scope>
    <source>
        <strain evidence="2 3">CBS 115571</strain>
    </source>
</reference>
<evidence type="ECO:0000256" key="1">
    <source>
        <dbReference type="SAM" id="MobiDB-lite"/>
    </source>
</evidence>
<evidence type="ECO:0000313" key="3">
    <source>
        <dbReference type="Proteomes" id="UP000249829"/>
    </source>
</evidence>
<dbReference type="EMBL" id="KZ825156">
    <property type="protein sequence ID" value="PYI17482.1"/>
    <property type="molecule type" value="Genomic_DNA"/>
</dbReference>
<dbReference type="Proteomes" id="UP000249829">
    <property type="component" value="Unassembled WGS sequence"/>
</dbReference>
<gene>
    <name evidence="2" type="ORF">BO99DRAFT_193432</name>
</gene>
<organism evidence="2 3">
    <name type="scientific">Aspergillus violaceofuscus (strain CBS 115571)</name>
    <dbReference type="NCBI Taxonomy" id="1450538"/>
    <lineage>
        <taxon>Eukaryota</taxon>
        <taxon>Fungi</taxon>
        <taxon>Dikarya</taxon>
        <taxon>Ascomycota</taxon>
        <taxon>Pezizomycotina</taxon>
        <taxon>Eurotiomycetes</taxon>
        <taxon>Eurotiomycetidae</taxon>
        <taxon>Eurotiales</taxon>
        <taxon>Aspergillaceae</taxon>
        <taxon>Aspergillus</taxon>
    </lineage>
</organism>
<keyword evidence="3" id="KW-1185">Reference proteome</keyword>
<feature type="compositionally biased region" description="Polar residues" evidence="1">
    <location>
        <begin position="134"/>
        <end position="143"/>
    </location>
</feature>
<evidence type="ECO:0000313" key="2">
    <source>
        <dbReference type="EMBL" id="PYI17482.1"/>
    </source>
</evidence>
<feature type="region of interest" description="Disordered" evidence="1">
    <location>
        <begin position="118"/>
        <end position="149"/>
    </location>
</feature>
<dbReference type="AlphaFoldDB" id="A0A2V5H5W9"/>
<protein>
    <submittedName>
        <fullName evidence="2">Uncharacterized protein</fullName>
    </submittedName>
</protein>
<feature type="region of interest" description="Disordered" evidence="1">
    <location>
        <begin position="184"/>
        <end position="204"/>
    </location>
</feature>
<accession>A0A2V5H5W9</accession>
<sequence length="204" mass="22439">MGVVMMMVKDLCVCEMSMVGLWSDWDVVELWSCVVVACRYTISRGGGAVIVKVPLSQLLLLLLHTFHLLTHTTPSASLSPSSQCLRNPDIVYQCIANLIRGSLKSLCARLPNAPSKHRHQSQYWDAPDVMPRLSPSSPHTTRNPDPPPSIISAIMRGPLPSPQTLMHLICGLVHPNCSFTLSNTANPASHQEPIHHGEIRTQPE</sequence>